<feature type="domain" description="Reverse transcriptase" evidence="7">
    <location>
        <begin position="172"/>
        <end position="251"/>
    </location>
</feature>
<evidence type="ECO:0000313" key="9">
    <source>
        <dbReference type="EMBL" id="CAB3981552.1"/>
    </source>
</evidence>
<dbReference type="OrthoDB" id="8052391at2759"/>
<keyword evidence="4" id="KW-0255">Endonuclease</keyword>
<sequence length="404" mass="45230">MVVSAQLDGIPGEAYCGAVGPAGIERRTKEVIVGRTLVDLKQKNIPVRVVNLSSTRKKLSRGTEIAVCEPIACITPILASSSKEQKVTLDVDSIPEHLQDLYKKNVDGSGDIGRAKGTKNKINTGDAQPIKQAPRRLPMRKSDEAIQAVEEMEKQGIVEPSMSPWSSPIVLVRKKDGSTRFCVDYRRLNDITRKDSFPLPRVDITLDALNDAKWFTTLDLKSGYWQVELDPADKEKTAFSFGQGLWQFNAMLDEGISANPVKVEAVKAWPSPANTHQVRSFLVCAPITDDSTGVEHLISYFSRTLSGPEKKYCVTREELLAIVQATGHFHHYLYGNPFTIRNDHASLQWLLNFKNPEGQTARWLQKLQLYDFAVFQRRSKLHGNADALSRRPCEETGCKYCLEK</sequence>
<dbReference type="CDD" id="cd09274">
    <property type="entry name" value="RNase_HI_RT_Ty3"/>
    <property type="match status" value="1"/>
</dbReference>
<dbReference type="InterPro" id="IPR043128">
    <property type="entry name" value="Rev_trsase/Diguanyl_cyclase"/>
</dbReference>
<dbReference type="GO" id="GO:0016787">
    <property type="term" value="F:hydrolase activity"/>
    <property type="evidence" value="ECO:0007669"/>
    <property type="project" value="UniProtKB-KW"/>
</dbReference>
<dbReference type="CDD" id="cd01647">
    <property type="entry name" value="RT_LTR"/>
    <property type="match status" value="1"/>
</dbReference>
<gene>
    <name evidence="9" type="ORF">PACLA_8A008126</name>
</gene>
<dbReference type="InterPro" id="IPR041373">
    <property type="entry name" value="RT_RNaseH"/>
</dbReference>
<feature type="domain" description="Reverse transcriptase RNase H-like" evidence="8">
    <location>
        <begin position="289"/>
        <end position="370"/>
    </location>
</feature>
<evidence type="ECO:0000256" key="4">
    <source>
        <dbReference type="ARBA" id="ARBA00022759"/>
    </source>
</evidence>
<keyword evidence="10" id="KW-1185">Reference proteome</keyword>
<dbReference type="Proteomes" id="UP001152795">
    <property type="component" value="Unassembled WGS sequence"/>
</dbReference>
<evidence type="ECO:0000259" key="8">
    <source>
        <dbReference type="Pfam" id="PF17917"/>
    </source>
</evidence>
<dbReference type="Pfam" id="PF17917">
    <property type="entry name" value="RT_RNaseH"/>
    <property type="match status" value="1"/>
</dbReference>
<keyword evidence="2" id="KW-0548">Nucleotidyltransferase</keyword>
<dbReference type="InterPro" id="IPR043502">
    <property type="entry name" value="DNA/RNA_pol_sf"/>
</dbReference>
<dbReference type="InterPro" id="IPR000477">
    <property type="entry name" value="RT_dom"/>
</dbReference>
<keyword evidence="1" id="KW-0808">Transferase</keyword>
<dbReference type="PANTHER" id="PTHR37984">
    <property type="entry name" value="PROTEIN CBG26694"/>
    <property type="match status" value="1"/>
</dbReference>
<accession>A0A6S7FZ87</accession>
<dbReference type="PANTHER" id="PTHR37984:SF5">
    <property type="entry name" value="PROTEIN NYNRIN-LIKE"/>
    <property type="match status" value="1"/>
</dbReference>
<evidence type="ECO:0000256" key="1">
    <source>
        <dbReference type="ARBA" id="ARBA00022679"/>
    </source>
</evidence>
<evidence type="ECO:0000256" key="5">
    <source>
        <dbReference type="ARBA" id="ARBA00022801"/>
    </source>
</evidence>
<keyword evidence="3" id="KW-0540">Nuclease</keyword>
<keyword evidence="6" id="KW-0695">RNA-directed DNA polymerase</keyword>
<organism evidence="9 10">
    <name type="scientific">Paramuricea clavata</name>
    <name type="common">Red gorgonian</name>
    <name type="synonym">Violescent sea-whip</name>
    <dbReference type="NCBI Taxonomy" id="317549"/>
    <lineage>
        <taxon>Eukaryota</taxon>
        <taxon>Metazoa</taxon>
        <taxon>Cnidaria</taxon>
        <taxon>Anthozoa</taxon>
        <taxon>Octocorallia</taxon>
        <taxon>Malacalcyonacea</taxon>
        <taxon>Plexauridae</taxon>
        <taxon>Paramuricea</taxon>
    </lineage>
</organism>
<evidence type="ECO:0000256" key="3">
    <source>
        <dbReference type="ARBA" id="ARBA00022722"/>
    </source>
</evidence>
<dbReference type="FunFam" id="3.10.10.10:FF:000002">
    <property type="entry name" value="Retrovirus-related Pol polyprotein from transposon 17.6-like protein"/>
    <property type="match status" value="1"/>
</dbReference>
<dbReference type="GO" id="GO:0003964">
    <property type="term" value="F:RNA-directed DNA polymerase activity"/>
    <property type="evidence" value="ECO:0007669"/>
    <property type="project" value="UniProtKB-KW"/>
</dbReference>
<dbReference type="AlphaFoldDB" id="A0A6S7FZ87"/>
<dbReference type="Gene3D" id="3.10.10.10">
    <property type="entry name" value="HIV Type 1 Reverse Transcriptase, subunit A, domain 1"/>
    <property type="match status" value="1"/>
</dbReference>
<feature type="non-terminal residue" evidence="9">
    <location>
        <position position="1"/>
    </location>
</feature>
<evidence type="ECO:0000259" key="7">
    <source>
        <dbReference type="Pfam" id="PF00078"/>
    </source>
</evidence>
<evidence type="ECO:0000256" key="2">
    <source>
        <dbReference type="ARBA" id="ARBA00022695"/>
    </source>
</evidence>
<protein>
    <submittedName>
        <fullName evidence="9">Retrovirus-related Pol poly from transposon</fullName>
    </submittedName>
</protein>
<dbReference type="SUPFAM" id="SSF56672">
    <property type="entry name" value="DNA/RNA polymerases"/>
    <property type="match status" value="1"/>
</dbReference>
<dbReference type="Pfam" id="PF00078">
    <property type="entry name" value="RVT_1"/>
    <property type="match status" value="1"/>
</dbReference>
<reference evidence="9" key="1">
    <citation type="submission" date="2020-04" db="EMBL/GenBank/DDBJ databases">
        <authorList>
            <person name="Alioto T."/>
            <person name="Alioto T."/>
            <person name="Gomez Garrido J."/>
        </authorList>
    </citation>
    <scope>NUCLEOTIDE SEQUENCE</scope>
    <source>
        <strain evidence="9">A484AB</strain>
    </source>
</reference>
<name>A0A6S7FZ87_PARCT</name>
<comment type="caution">
    <text evidence="9">The sequence shown here is derived from an EMBL/GenBank/DDBJ whole genome shotgun (WGS) entry which is preliminary data.</text>
</comment>
<dbReference type="Gene3D" id="3.30.70.270">
    <property type="match status" value="1"/>
</dbReference>
<dbReference type="EMBL" id="CACRXK020000402">
    <property type="protein sequence ID" value="CAB3981552.1"/>
    <property type="molecule type" value="Genomic_DNA"/>
</dbReference>
<dbReference type="InterPro" id="IPR050951">
    <property type="entry name" value="Retrovirus_Pol_polyprotein"/>
</dbReference>
<evidence type="ECO:0000256" key="6">
    <source>
        <dbReference type="ARBA" id="ARBA00022918"/>
    </source>
</evidence>
<dbReference type="GO" id="GO:0004519">
    <property type="term" value="F:endonuclease activity"/>
    <property type="evidence" value="ECO:0007669"/>
    <property type="project" value="UniProtKB-KW"/>
</dbReference>
<evidence type="ECO:0000313" key="10">
    <source>
        <dbReference type="Proteomes" id="UP001152795"/>
    </source>
</evidence>
<keyword evidence="5" id="KW-0378">Hydrolase</keyword>
<proteinExistence type="predicted"/>